<gene>
    <name evidence="2" type="ORF">FHR96_002110</name>
</gene>
<dbReference type="EMBL" id="JACHXM010000008">
    <property type="protein sequence ID" value="MBB3141233.1"/>
    <property type="molecule type" value="Genomic_DNA"/>
</dbReference>
<keyword evidence="1" id="KW-0472">Membrane</keyword>
<sequence>MAEIDLTEPSWVQAIGSIAAIFAAFLISWRDRHHEKSEKIKGEENYHKSIVDIATLAIKEARYIDQTVRGDLTYLIHEGINTTSLKNHCNALSTITLESLTKKNAFARLHKFRETINGIAFTGDQASENVSTEGLDPMYEEAAMDQAIRAEREYRALMQALK</sequence>
<comment type="caution">
    <text evidence="2">The sequence shown here is derived from an EMBL/GenBank/DDBJ whole genome shotgun (WGS) entry which is preliminary data.</text>
</comment>
<proteinExistence type="predicted"/>
<accession>A0A7W5BZ05</accession>
<keyword evidence="1" id="KW-0812">Transmembrane</keyword>
<dbReference type="AlphaFoldDB" id="A0A7W5BZ05"/>
<name>A0A7W5BZ05_9GAMM</name>
<dbReference type="Proteomes" id="UP000525987">
    <property type="component" value="Unassembled WGS sequence"/>
</dbReference>
<dbReference type="RefSeq" id="WP_183387617.1">
    <property type="nucleotide sequence ID" value="NZ_JACHXM010000008.1"/>
</dbReference>
<reference evidence="2 3" key="1">
    <citation type="submission" date="2020-08" db="EMBL/GenBank/DDBJ databases">
        <title>Genomic Encyclopedia of Type Strains, Phase III (KMG-III): the genomes of soil and plant-associated and newly described type strains.</title>
        <authorList>
            <person name="Whitman W."/>
        </authorList>
    </citation>
    <scope>NUCLEOTIDE SEQUENCE [LARGE SCALE GENOMIC DNA]</scope>
    <source>
        <strain evidence="2 3">CECT 5995</strain>
    </source>
</reference>
<protein>
    <submittedName>
        <fullName evidence="2">Uncharacterized protein</fullName>
    </submittedName>
</protein>
<evidence type="ECO:0000313" key="3">
    <source>
        <dbReference type="Proteomes" id="UP000525987"/>
    </source>
</evidence>
<keyword evidence="1" id="KW-1133">Transmembrane helix</keyword>
<keyword evidence="3" id="KW-1185">Reference proteome</keyword>
<feature type="transmembrane region" description="Helical" evidence="1">
    <location>
        <begin position="12"/>
        <end position="29"/>
    </location>
</feature>
<organism evidence="2 3">
    <name type="scientific">Halomonas organivorans</name>
    <dbReference type="NCBI Taxonomy" id="257772"/>
    <lineage>
        <taxon>Bacteria</taxon>
        <taxon>Pseudomonadati</taxon>
        <taxon>Pseudomonadota</taxon>
        <taxon>Gammaproteobacteria</taxon>
        <taxon>Oceanospirillales</taxon>
        <taxon>Halomonadaceae</taxon>
        <taxon>Halomonas</taxon>
    </lineage>
</organism>
<evidence type="ECO:0000313" key="2">
    <source>
        <dbReference type="EMBL" id="MBB3141233.1"/>
    </source>
</evidence>
<evidence type="ECO:0000256" key="1">
    <source>
        <dbReference type="SAM" id="Phobius"/>
    </source>
</evidence>